<reference evidence="1" key="2">
    <citation type="submission" date="2021-04" db="EMBL/GenBank/DDBJ databases">
        <authorList>
            <person name="Gilroy R."/>
        </authorList>
    </citation>
    <scope>NUCLEOTIDE SEQUENCE</scope>
    <source>
        <strain evidence="1">ChiW4-1371</strain>
    </source>
</reference>
<accession>A0A9D2KCW2</accession>
<protein>
    <submittedName>
        <fullName evidence="1">Uncharacterized protein</fullName>
    </submittedName>
</protein>
<name>A0A9D2KCW2_9BACT</name>
<evidence type="ECO:0000313" key="2">
    <source>
        <dbReference type="Proteomes" id="UP000824176"/>
    </source>
</evidence>
<organism evidence="1 2">
    <name type="scientific">Candidatus Mucispirillum faecigallinarum</name>
    <dbReference type="NCBI Taxonomy" id="2838699"/>
    <lineage>
        <taxon>Bacteria</taxon>
        <taxon>Pseudomonadati</taxon>
        <taxon>Deferribacterota</taxon>
        <taxon>Deferribacteres</taxon>
        <taxon>Deferribacterales</taxon>
        <taxon>Mucispirillaceae</taxon>
        <taxon>Mucispirillum</taxon>
    </lineage>
</organism>
<comment type="caution">
    <text evidence="1">The sequence shown here is derived from an EMBL/GenBank/DDBJ whole genome shotgun (WGS) entry which is preliminary data.</text>
</comment>
<dbReference type="EMBL" id="DXAQ01000086">
    <property type="protein sequence ID" value="HIZ89393.1"/>
    <property type="molecule type" value="Genomic_DNA"/>
</dbReference>
<dbReference type="AlphaFoldDB" id="A0A9D2KCW2"/>
<gene>
    <name evidence="1" type="ORF">H9804_05575</name>
</gene>
<evidence type="ECO:0000313" key="1">
    <source>
        <dbReference type="EMBL" id="HIZ89393.1"/>
    </source>
</evidence>
<dbReference type="Proteomes" id="UP000824176">
    <property type="component" value="Unassembled WGS sequence"/>
</dbReference>
<sequence>MTENNDKLVIDFGQVEYSPAIIDYDFIKNRPRGGSSRIDFFSHGEISSSLEGITFDDKIFLKKDNIFFEKGIFLLDFQEILNKPEIFLDMVKNLKFERIYLENSLHYSIEHIAKKLDNVEVILMNFGCI</sequence>
<proteinExistence type="predicted"/>
<reference evidence="1" key="1">
    <citation type="journal article" date="2021" name="PeerJ">
        <title>Extensive microbial diversity within the chicken gut microbiome revealed by metagenomics and culture.</title>
        <authorList>
            <person name="Gilroy R."/>
            <person name="Ravi A."/>
            <person name="Getino M."/>
            <person name="Pursley I."/>
            <person name="Horton D.L."/>
            <person name="Alikhan N.F."/>
            <person name="Baker D."/>
            <person name="Gharbi K."/>
            <person name="Hall N."/>
            <person name="Watson M."/>
            <person name="Adriaenssens E.M."/>
            <person name="Foster-Nyarko E."/>
            <person name="Jarju S."/>
            <person name="Secka A."/>
            <person name="Antonio M."/>
            <person name="Oren A."/>
            <person name="Chaudhuri R.R."/>
            <person name="La Ragione R."/>
            <person name="Hildebrand F."/>
            <person name="Pallen M.J."/>
        </authorList>
    </citation>
    <scope>NUCLEOTIDE SEQUENCE</scope>
    <source>
        <strain evidence="1">ChiW4-1371</strain>
    </source>
</reference>